<evidence type="ECO:0000256" key="1">
    <source>
        <dbReference type="ARBA" id="ARBA00022603"/>
    </source>
</evidence>
<dbReference type="PIRSF" id="PIRSF004553">
    <property type="entry name" value="CHP00095"/>
    <property type="match status" value="1"/>
</dbReference>
<keyword evidence="5" id="KW-1185">Reference proteome</keyword>
<organism evidence="4 5">
    <name type="scientific">Paludisphaera mucosa</name>
    <dbReference type="NCBI Taxonomy" id="3030827"/>
    <lineage>
        <taxon>Bacteria</taxon>
        <taxon>Pseudomonadati</taxon>
        <taxon>Planctomycetota</taxon>
        <taxon>Planctomycetia</taxon>
        <taxon>Isosphaerales</taxon>
        <taxon>Isosphaeraceae</taxon>
        <taxon>Paludisphaera</taxon>
    </lineage>
</organism>
<dbReference type="EMBL" id="JARRAG010000001">
    <property type="protein sequence ID" value="MDG3002465.1"/>
    <property type="molecule type" value="Genomic_DNA"/>
</dbReference>
<dbReference type="PANTHER" id="PTHR43542">
    <property type="entry name" value="METHYLTRANSFERASE"/>
    <property type="match status" value="1"/>
</dbReference>
<gene>
    <name evidence="4" type="primary">rlmJ</name>
    <name evidence="4" type="ORF">PZE19_01585</name>
</gene>
<dbReference type="RefSeq" id="WP_277858829.1">
    <property type="nucleotide sequence ID" value="NZ_JARRAG010000001.1"/>
</dbReference>
<dbReference type="PANTHER" id="PTHR43542:SF1">
    <property type="entry name" value="METHYLTRANSFERASE"/>
    <property type="match status" value="1"/>
</dbReference>
<dbReference type="Pfam" id="PF03602">
    <property type="entry name" value="Cons_hypoth95"/>
    <property type="match status" value="1"/>
</dbReference>
<proteinExistence type="predicted"/>
<comment type="caution">
    <text evidence="4">The sequence shown here is derived from an EMBL/GenBank/DDBJ whole genome shotgun (WGS) entry which is preliminary data.</text>
</comment>
<evidence type="ECO:0000256" key="2">
    <source>
        <dbReference type="ARBA" id="ARBA00022679"/>
    </source>
</evidence>
<dbReference type="Gene3D" id="3.40.50.150">
    <property type="entry name" value="Vaccinia Virus protein VP39"/>
    <property type="match status" value="1"/>
</dbReference>
<protein>
    <submittedName>
        <fullName evidence="4">23S rRNA (Adenine(2030)-N(6))-methyltransferase RlmJ</fullName>
    </submittedName>
</protein>
<dbReference type="SUPFAM" id="SSF53335">
    <property type="entry name" value="S-adenosyl-L-methionine-dependent methyltransferases"/>
    <property type="match status" value="1"/>
</dbReference>
<dbReference type="InterPro" id="IPR004398">
    <property type="entry name" value="RNA_MeTrfase_RsmD"/>
</dbReference>
<name>A0ABT6F4H0_9BACT</name>
<accession>A0ABT6F4H0</accession>
<feature type="region of interest" description="Disordered" evidence="3">
    <location>
        <begin position="1"/>
        <end position="24"/>
    </location>
</feature>
<reference evidence="4 5" key="1">
    <citation type="submission" date="2023-03" db="EMBL/GenBank/DDBJ databases">
        <title>Paludisphaera mucosa sp. nov. a novel planctomycete from northern fen.</title>
        <authorList>
            <person name="Ivanova A."/>
        </authorList>
    </citation>
    <scope>NUCLEOTIDE SEQUENCE [LARGE SCALE GENOMIC DNA]</scope>
    <source>
        <strain evidence="4 5">Pla2</strain>
    </source>
</reference>
<dbReference type="InterPro" id="IPR029063">
    <property type="entry name" value="SAM-dependent_MTases_sf"/>
</dbReference>
<sequence length="207" mass="22543">MRIIAGQKRGHKIEGPRASAAMRPTSDHVRESLFNIVGDLMPGRAAVDLFAGTGAIGLEALSRGAESAVFVEKDRESVALIHGNVAKLRYQDRATIRLADAYRWARVHAVEPGRPTAVFLDPPYRDYEAAAGVKRMRAVLDHLVENLAAGSLIVIEAGRVLDDRILPDFDAWDVRRYGDTQVGFWLRDGAGTLVEAGEEPEAEVGDG</sequence>
<evidence type="ECO:0000313" key="4">
    <source>
        <dbReference type="EMBL" id="MDG3002465.1"/>
    </source>
</evidence>
<dbReference type="CDD" id="cd02440">
    <property type="entry name" value="AdoMet_MTases"/>
    <property type="match status" value="1"/>
</dbReference>
<keyword evidence="2" id="KW-0808">Transferase</keyword>
<dbReference type="Proteomes" id="UP001216907">
    <property type="component" value="Unassembled WGS sequence"/>
</dbReference>
<keyword evidence="1" id="KW-0489">Methyltransferase</keyword>
<evidence type="ECO:0000256" key="3">
    <source>
        <dbReference type="SAM" id="MobiDB-lite"/>
    </source>
</evidence>
<evidence type="ECO:0000313" key="5">
    <source>
        <dbReference type="Proteomes" id="UP001216907"/>
    </source>
</evidence>